<reference evidence="1" key="1">
    <citation type="submission" date="2021-03" db="EMBL/GenBank/DDBJ databases">
        <title>Draft genome sequence of rust myrtle Austropuccinia psidii MF-1, a brazilian biotype.</title>
        <authorList>
            <person name="Quecine M.C."/>
            <person name="Pachon D.M.R."/>
            <person name="Bonatelli M.L."/>
            <person name="Correr F.H."/>
            <person name="Franceschini L.M."/>
            <person name="Leite T.F."/>
            <person name="Margarido G.R.A."/>
            <person name="Almeida C.A."/>
            <person name="Ferrarezi J.A."/>
            <person name="Labate C.A."/>
        </authorList>
    </citation>
    <scope>NUCLEOTIDE SEQUENCE</scope>
    <source>
        <strain evidence="1">MF-1</strain>
    </source>
</reference>
<name>A0A9Q3B8J4_9BASI</name>
<protein>
    <submittedName>
        <fullName evidence="1">Uncharacterized protein</fullName>
    </submittedName>
</protein>
<dbReference type="Proteomes" id="UP000765509">
    <property type="component" value="Unassembled WGS sequence"/>
</dbReference>
<dbReference type="EMBL" id="AVOT02000040">
    <property type="protein sequence ID" value="MBW0460642.1"/>
    <property type="molecule type" value="Genomic_DNA"/>
</dbReference>
<keyword evidence="2" id="KW-1185">Reference proteome</keyword>
<accession>A0A9Q3B8J4</accession>
<gene>
    <name evidence="1" type="ORF">O181_000357</name>
</gene>
<sequence>MTLAHKEGNINKNSDGLRRWALANTPDSPDYVPLEAEQHIPIEVIKKTDIGTEFFEKARESYKKEKNFHILKYLLDKDCKYTALVNSLD</sequence>
<evidence type="ECO:0000313" key="1">
    <source>
        <dbReference type="EMBL" id="MBW0460642.1"/>
    </source>
</evidence>
<evidence type="ECO:0000313" key="2">
    <source>
        <dbReference type="Proteomes" id="UP000765509"/>
    </source>
</evidence>
<proteinExistence type="predicted"/>
<dbReference type="AlphaFoldDB" id="A0A9Q3B8J4"/>
<organism evidence="1 2">
    <name type="scientific">Austropuccinia psidii MF-1</name>
    <dbReference type="NCBI Taxonomy" id="1389203"/>
    <lineage>
        <taxon>Eukaryota</taxon>
        <taxon>Fungi</taxon>
        <taxon>Dikarya</taxon>
        <taxon>Basidiomycota</taxon>
        <taxon>Pucciniomycotina</taxon>
        <taxon>Pucciniomycetes</taxon>
        <taxon>Pucciniales</taxon>
        <taxon>Sphaerophragmiaceae</taxon>
        <taxon>Austropuccinia</taxon>
    </lineage>
</organism>
<comment type="caution">
    <text evidence="1">The sequence shown here is derived from an EMBL/GenBank/DDBJ whole genome shotgun (WGS) entry which is preliminary data.</text>
</comment>